<evidence type="ECO:0000313" key="1">
    <source>
        <dbReference type="EMBL" id="PWJ38452.1"/>
    </source>
</evidence>
<dbReference type="Pfam" id="PF04134">
    <property type="entry name" value="DCC1-like"/>
    <property type="match status" value="1"/>
</dbReference>
<keyword evidence="2" id="KW-1185">Reference proteome</keyword>
<evidence type="ECO:0000313" key="2">
    <source>
        <dbReference type="Proteomes" id="UP000245535"/>
    </source>
</evidence>
<proteinExistence type="predicted"/>
<dbReference type="GO" id="GO:0015035">
    <property type="term" value="F:protein-disulfide reductase activity"/>
    <property type="evidence" value="ECO:0007669"/>
    <property type="project" value="InterPro"/>
</dbReference>
<comment type="caution">
    <text evidence="1">The sequence shown here is derived from an EMBL/GenBank/DDBJ whole genome shotgun (WGS) entry which is preliminary data.</text>
</comment>
<dbReference type="AlphaFoldDB" id="A0A315Z4V5"/>
<accession>A0A315Z4V5</accession>
<dbReference type="PANTHER" id="PTHR33639:SF2">
    <property type="entry name" value="DUF393 DOMAIN-CONTAINING PROTEIN"/>
    <property type="match status" value="1"/>
</dbReference>
<protein>
    <submittedName>
        <fullName evidence="1">Putative DCC family thiol-disulfide oxidoreductase YuxK</fullName>
    </submittedName>
</protein>
<name>A0A315Z4V5_SEDFL</name>
<sequence>MKTIVYFMCFHFTTYGFKSLKMESVILFDGVCNLCNSSVNFIIDHDKSNRFVFASLQSEEGEKILQKTGLSSDYLDSLVLVEGEKVFTKSTAALKIASGLAFPWNLFKPLLFLPKAFRDFFYDIIARNRYNWFGKEDQCRIPTPELRQKFL</sequence>
<dbReference type="InterPro" id="IPR007263">
    <property type="entry name" value="DCC1-like"/>
</dbReference>
<dbReference type="Proteomes" id="UP000245535">
    <property type="component" value="Unassembled WGS sequence"/>
</dbReference>
<reference evidence="1 2" key="1">
    <citation type="submission" date="2018-03" db="EMBL/GenBank/DDBJ databases">
        <title>Genomic Encyclopedia of Archaeal and Bacterial Type Strains, Phase II (KMG-II): from individual species to whole genera.</title>
        <authorList>
            <person name="Goeker M."/>
        </authorList>
    </citation>
    <scope>NUCLEOTIDE SEQUENCE [LARGE SCALE GENOMIC DNA]</scope>
    <source>
        <strain evidence="1 2">DSM 28229</strain>
    </source>
</reference>
<dbReference type="EMBL" id="QGDO01000007">
    <property type="protein sequence ID" value="PWJ38452.1"/>
    <property type="molecule type" value="Genomic_DNA"/>
</dbReference>
<dbReference type="InterPro" id="IPR052927">
    <property type="entry name" value="DCC_oxidoreductase"/>
</dbReference>
<organism evidence="1 2">
    <name type="scientific">Sediminitomix flava</name>
    <dbReference type="NCBI Taxonomy" id="379075"/>
    <lineage>
        <taxon>Bacteria</taxon>
        <taxon>Pseudomonadati</taxon>
        <taxon>Bacteroidota</taxon>
        <taxon>Cytophagia</taxon>
        <taxon>Cytophagales</taxon>
        <taxon>Flammeovirgaceae</taxon>
        <taxon>Sediminitomix</taxon>
    </lineage>
</organism>
<gene>
    <name evidence="1" type="ORF">BC781_10742</name>
</gene>
<dbReference type="PANTHER" id="PTHR33639">
    <property type="entry name" value="THIOL-DISULFIDE OXIDOREDUCTASE DCC"/>
    <property type="match status" value="1"/>
</dbReference>